<dbReference type="OrthoDB" id="2290557at2759"/>
<proteinExistence type="predicted"/>
<accession>A0A168N6W4</accession>
<dbReference type="EMBL" id="LT553043">
    <property type="protein sequence ID" value="SAL99935.1"/>
    <property type="molecule type" value="Genomic_DNA"/>
</dbReference>
<gene>
    <name evidence="1" type="primary">ABSGL_05591.1 scaffold 7188</name>
</gene>
<sequence length="170" mass="20163">MIDHLLDRLQSHPDYHSSGLNPALTAAATYLGGELLENHHHHHHHPTTGHSSHIWRDAALAGAMAYGLHKYKQRHYQPEPSPLTESHHYQPAYHLRHGSFRHKYGMSRYPKNDFPKLPYQQQAFPPYYYGGGMATTWPHRYQRHHYYYDPFQYSPHMIPYHQPIVYRSLY</sequence>
<organism evidence="1">
    <name type="scientific">Absidia glauca</name>
    <name type="common">Pin mould</name>
    <dbReference type="NCBI Taxonomy" id="4829"/>
    <lineage>
        <taxon>Eukaryota</taxon>
        <taxon>Fungi</taxon>
        <taxon>Fungi incertae sedis</taxon>
        <taxon>Mucoromycota</taxon>
        <taxon>Mucoromycotina</taxon>
        <taxon>Mucoromycetes</taxon>
        <taxon>Mucorales</taxon>
        <taxon>Cunninghamellaceae</taxon>
        <taxon>Absidia</taxon>
    </lineage>
</organism>
<dbReference type="Proteomes" id="UP000078561">
    <property type="component" value="Unassembled WGS sequence"/>
</dbReference>
<evidence type="ECO:0000313" key="2">
    <source>
        <dbReference type="Proteomes" id="UP000078561"/>
    </source>
</evidence>
<keyword evidence="2" id="KW-1185">Reference proteome</keyword>
<evidence type="ECO:0000313" key="1">
    <source>
        <dbReference type="EMBL" id="SAL99935.1"/>
    </source>
</evidence>
<reference evidence="1" key="1">
    <citation type="submission" date="2016-04" db="EMBL/GenBank/DDBJ databases">
        <authorList>
            <person name="Evans L.H."/>
            <person name="Alamgir A."/>
            <person name="Owens N."/>
            <person name="Weber N.D."/>
            <person name="Virtaneva K."/>
            <person name="Barbian K."/>
            <person name="Babar A."/>
            <person name="Rosenke K."/>
        </authorList>
    </citation>
    <scope>NUCLEOTIDE SEQUENCE [LARGE SCALE GENOMIC DNA]</scope>
    <source>
        <strain evidence="1">CBS 101.48</strain>
    </source>
</reference>
<protein>
    <submittedName>
        <fullName evidence="1">Uncharacterized protein</fullName>
    </submittedName>
</protein>
<dbReference type="AlphaFoldDB" id="A0A168N6W4"/>
<dbReference type="InParanoid" id="A0A168N6W4"/>
<name>A0A168N6W4_ABSGL</name>